<dbReference type="PANTHER" id="PTHR23420">
    <property type="entry name" value="ADENOSYLHOMOCYSTEINASE"/>
    <property type="match status" value="1"/>
</dbReference>
<dbReference type="NCBIfam" id="TIGR00936">
    <property type="entry name" value="ahcY"/>
    <property type="match status" value="1"/>
</dbReference>
<keyword evidence="3 5" id="KW-0378">Hydrolase</keyword>
<dbReference type="InterPro" id="IPR000043">
    <property type="entry name" value="Adenosylhomocysteinase-like"/>
</dbReference>
<feature type="binding site" evidence="5 7">
    <location>
        <begin position="214"/>
        <end position="216"/>
    </location>
    <ligand>
        <name>NAD(+)</name>
        <dbReference type="ChEBI" id="CHEBI:57540"/>
    </ligand>
</feature>
<evidence type="ECO:0000256" key="9">
    <source>
        <dbReference type="RuleBase" id="RU004166"/>
    </source>
</evidence>
<feature type="binding site" evidence="5">
    <location>
        <position position="248"/>
    </location>
    <ligand>
        <name>NAD(+)</name>
        <dbReference type="ChEBI" id="CHEBI:57540"/>
    </ligand>
</feature>
<dbReference type="NCBIfam" id="NF004005">
    <property type="entry name" value="PRK05476.2-3"/>
    <property type="match status" value="1"/>
</dbReference>
<accession>A0A318LRC7</accession>
<comment type="caution">
    <text evidence="11">The sequence shown here is derived from an EMBL/GenBank/DDBJ whole genome shotgun (WGS) entry which is preliminary data.</text>
</comment>
<feature type="binding site" evidence="5 6">
    <location>
        <position position="213"/>
    </location>
    <ligand>
        <name>substrate</name>
    </ligand>
</feature>
<keyword evidence="5" id="KW-0963">Cytoplasm</keyword>
<dbReference type="EMBL" id="MASU01000006">
    <property type="protein sequence ID" value="PXY33792.1"/>
    <property type="molecule type" value="Genomic_DNA"/>
</dbReference>
<dbReference type="FunFam" id="3.40.50.720:FF:000004">
    <property type="entry name" value="Adenosylhomocysteinase"/>
    <property type="match status" value="1"/>
</dbReference>
<evidence type="ECO:0000313" key="11">
    <source>
        <dbReference type="EMBL" id="PXY33792.1"/>
    </source>
</evidence>
<reference evidence="11 12" key="1">
    <citation type="submission" date="2016-07" db="EMBL/GenBank/DDBJ databases">
        <title>Draft genome sequence of Prauserella sp. YIM 121212, isolated from alkaline soil.</title>
        <authorList>
            <person name="Ruckert C."/>
            <person name="Albersmeier A."/>
            <person name="Jiang C.-L."/>
            <person name="Jiang Y."/>
            <person name="Kalinowski J."/>
            <person name="Schneider O."/>
            <person name="Winkler A."/>
            <person name="Zotchev S.B."/>
        </authorList>
    </citation>
    <scope>NUCLEOTIDE SEQUENCE [LARGE SCALE GENOMIC DNA]</scope>
    <source>
        <strain evidence="11 12">YIM 121212</strain>
    </source>
</reference>
<dbReference type="GO" id="GO:0005829">
    <property type="term" value="C:cytosol"/>
    <property type="evidence" value="ECO:0007669"/>
    <property type="project" value="TreeGrafter"/>
</dbReference>
<dbReference type="CDD" id="cd00401">
    <property type="entry name" value="SAHH"/>
    <property type="match status" value="1"/>
</dbReference>
<dbReference type="GO" id="GO:0006730">
    <property type="term" value="P:one-carbon metabolic process"/>
    <property type="evidence" value="ECO:0007669"/>
    <property type="project" value="UniProtKB-UniRule"/>
</dbReference>
<proteinExistence type="inferred from homology"/>
<dbReference type="SMART" id="SM00997">
    <property type="entry name" value="AdoHcyase_NAD"/>
    <property type="match status" value="1"/>
</dbReference>
<evidence type="ECO:0000256" key="2">
    <source>
        <dbReference type="ARBA" id="ARBA00022563"/>
    </source>
</evidence>
<evidence type="ECO:0000256" key="3">
    <source>
        <dbReference type="ARBA" id="ARBA00022801"/>
    </source>
</evidence>
<comment type="cofactor">
    <cofactor evidence="5 7 8">
        <name>NAD(+)</name>
        <dbReference type="ChEBI" id="CHEBI:57540"/>
    </cofactor>
    <text evidence="5 7 8">Binds 1 NAD(+) per subunit.</text>
</comment>
<feature type="binding site" evidence="5 7">
    <location>
        <position position="404"/>
    </location>
    <ligand>
        <name>NAD(+)</name>
        <dbReference type="ChEBI" id="CHEBI:57540"/>
    </ligand>
</feature>
<comment type="similarity">
    <text evidence="1 5 9">Belongs to the adenosylhomocysteinase family.</text>
</comment>
<dbReference type="PROSITE" id="PS00739">
    <property type="entry name" value="ADOHCYASE_2"/>
    <property type="match status" value="1"/>
</dbReference>
<feature type="binding site" evidence="5 6">
    <location>
        <position position="247"/>
    </location>
    <ligand>
        <name>substrate</name>
    </ligand>
</feature>
<keyword evidence="2 5" id="KW-0554">One-carbon metabolism</keyword>
<protein>
    <recommendedName>
        <fullName evidence="5">Adenosylhomocysteinase</fullName>
        <ecNumber evidence="5">3.13.2.1</ecNumber>
    </recommendedName>
    <alternativeName>
        <fullName evidence="5">S-adenosyl-L-homocysteine hydrolase</fullName>
        <shortName evidence="5">AdoHcyase</shortName>
    </alternativeName>
</protein>
<dbReference type="GO" id="GO:0071269">
    <property type="term" value="P:L-homocysteine biosynthetic process"/>
    <property type="evidence" value="ECO:0007669"/>
    <property type="project" value="UniProtKB-UniRule"/>
</dbReference>
<organism evidence="11 12">
    <name type="scientific">Prauserella flavalba</name>
    <dbReference type="NCBI Taxonomy" id="1477506"/>
    <lineage>
        <taxon>Bacteria</taxon>
        <taxon>Bacillati</taxon>
        <taxon>Actinomycetota</taxon>
        <taxon>Actinomycetes</taxon>
        <taxon>Pseudonocardiales</taxon>
        <taxon>Pseudonocardiaceae</taxon>
        <taxon>Prauserella</taxon>
    </lineage>
</organism>
<dbReference type="InterPro" id="IPR015878">
    <property type="entry name" value="Ado_hCys_hydrolase_NAD-bd"/>
</dbReference>
<dbReference type="HAMAP" id="MF_00563">
    <property type="entry name" value="AdoHcyase"/>
    <property type="match status" value="1"/>
</dbReference>
<evidence type="ECO:0000256" key="4">
    <source>
        <dbReference type="ARBA" id="ARBA00023027"/>
    </source>
</evidence>
<dbReference type="PROSITE" id="PS00738">
    <property type="entry name" value="ADOHCYASE_1"/>
    <property type="match status" value="1"/>
</dbReference>
<evidence type="ECO:0000256" key="8">
    <source>
        <dbReference type="RuleBase" id="RU000548"/>
    </source>
</evidence>
<feature type="binding site" evidence="5 6">
    <location>
        <position position="243"/>
    </location>
    <ligand>
        <name>substrate</name>
    </ligand>
</feature>
<feature type="binding site" evidence="5">
    <location>
        <begin position="277"/>
        <end position="282"/>
    </location>
    <ligand>
        <name>NAD(+)</name>
        <dbReference type="ChEBI" id="CHEBI:57540"/>
    </ligand>
</feature>
<keyword evidence="12" id="KW-1185">Reference proteome</keyword>
<dbReference type="EC" id="3.13.2.1" evidence="5"/>
<dbReference type="Proteomes" id="UP000247892">
    <property type="component" value="Unassembled WGS sequence"/>
</dbReference>
<feature type="binding site" evidence="5 7">
    <location>
        <begin position="356"/>
        <end position="358"/>
    </location>
    <ligand>
        <name>NAD(+)</name>
        <dbReference type="ChEBI" id="CHEBI:57540"/>
    </ligand>
</feature>
<name>A0A318LRC7_9PSEU</name>
<dbReference type="Gene3D" id="3.40.50.720">
    <property type="entry name" value="NAD(P)-binding Rossmann-like Domain"/>
    <property type="match status" value="1"/>
</dbReference>
<dbReference type="Pfam" id="PF05221">
    <property type="entry name" value="AdoHcyase"/>
    <property type="match status" value="1"/>
</dbReference>
<dbReference type="OrthoDB" id="9802717at2"/>
<dbReference type="InterPro" id="IPR036291">
    <property type="entry name" value="NAD(P)-bd_dom_sf"/>
</dbReference>
<evidence type="ECO:0000256" key="7">
    <source>
        <dbReference type="PIRSR" id="PIRSR001109-2"/>
    </source>
</evidence>
<comment type="subcellular location">
    <subcellularLocation>
        <location evidence="5">Cytoplasm</location>
    </subcellularLocation>
</comment>
<dbReference type="SUPFAM" id="SSF52283">
    <property type="entry name" value="Formate/glycerate dehydrogenase catalytic domain-like"/>
    <property type="match status" value="1"/>
</dbReference>
<feature type="binding site" evidence="5 6">
    <location>
        <position position="68"/>
    </location>
    <ligand>
        <name>substrate</name>
    </ligand>
</feature>
<keyword evidence="4 5" id="KW-0520">NAD</keyword>
<dbReference type="Pfam" id="PF00670">
    <property type="entry name" value="AdoHcyase_NAD"/>
    <property type="match status" value="1"/>
</dbReference>
<dbReference type="GO" id="GO:0033353">
    <property type="term" value="P:S-adenosylmethionine cycle"/>
    <property type="evidence" value="ECO:0007669"/>
    <property type="project" value="TreeGrafter"/>
</dbReference>
<feature type="binding site" evidence="5 7">
    <location>
        <position position="300"/>
    </location>
    <ligand>
        <name>NAD(+)</name>
        <dbReference type="ChEBI" id="CHEBI:57540"/>
    </ligand>
</feature>
<dbReference type="UniPathway" id="UPA00314">
    <property type="reaction ID" value="UER00076"/>
</dbReference>
<dbReference type="InterPro" id="IPR042172">
    <property type="entry name" value="Adenosylhomocyst_ase-like_sf"/>
</dbReference>
<dbReference type="InterPro" id="IPR020082">
    <property type="entry name" value="S-Ado-L-homoCys_hydrolase_CS"/>
</dbReference>
<evidence type="ECO:0000313" key="12">
    <source>
        <dbReference type="Proteomes" id="UP000247892"/>
    </source>
</evidence>
<comment type="catalytic activity">
    <reaction evidence="5 8">
        <text>S-adenosyl-L-homocysteine + H2O = L-homocysteine + adenosine</text>
        <dbReference type="Rhea" id="RHEA:21708"/>
        <dbReference type="ChEBI" id="CHEBI:15377"/>
        <dbReference type="ChEBI" id="CHEBI:16335"/>
        <dbReference type="ChEBI" id="CHEBI:57856"/>
        <dbReference type="ChEBI" id="CHEBI:58199"/>
        <dbReference type="EC" id="3.13.2.1"/>
    </reaction>
</comment>
<feature type="binding site" evidence="7">
    <location>
        <begin position="279"/>
        <end position="284"/>
    </location>
    <ligand>
        <name>NAD(+)</name>
        <dbReference type="ChEBI" id="CHEBI:57540"/>
    </ligand>
</feature>
<dbReference type="AlphaFoldDB" id="A0A318LRC7"/>
<dbReference type="GO" id="GO:0004013">
    <property type="term" value="F:adenosylhomocysteinase activity"/>
    <property type="evidence" value="ECO:0007669"/>
    <property type="project" value="UniProtKB-UniRule"/>
</dbReference>
<dbReference type="PANTHER" id="PTHR23420:SF0">
    <property type="entry name" value="ADENOSYLHOMOCYSTEINASE"/>
    <property type="match status" value="1"/>
</dbReference>
<dbReference type="Gene3D" id="3.40.50.1480">
    <property type="entry name" value="Adenosylhomocysteinase-like"/>
    <property type="match status" value="1"/>
</dbReference>
<dbReference type="SMART" id="SM00996">
    <property type="entry name" value="AdoHcyase"/>
    <property type="match status" value="1"/>
</dbReference>
<evidence type="ECO:0000256" key="1">
    <source>
        <dbReference type="ARBA" id="ARBA00007122"/>
    </source>
</evidence>
<feature type="binding site" evidence="7">
    <location>
        <position position="411"/>
    </location>
    <ligand>
        <name>NAD(+)</name>
        <dbReference type="ChEBI" id="CHEBI:57540"/>
    </ligand>
</feature>
<evidence type="ECO:0000256" key="5">
    <source>
        <dbReference type="HAMAP-Rule" id="MF_00563"/>
    </source>
</evidence>
<dbReference type="SUPFAM" id="SSF51735">
    <property type="entry name" value="NAD(P)-binding Rossmann-fold domains"/>
    <property type="match status" value="1"/>
</dbReference>
<feature type="binding site" evidence="5 6">
    <location>
        <position position="151"/>
    </location>
    <ligand>
        <name>substrate</name>
    </ligand>
</feature>
<comment type="pathway">
    <text evidence="5 8">Amino-acid biosynthesis; L-homocysteine biosynthesis; L-homocysteine from S-adenosyl-L-homocysteine: step 1/1.</text>
</comment>
<evidence type="ECO:0000256" key="6">
    <source>
        <dbReference type="PIRSR" id="PIRSR001109-1"/>
    </source>
</evidence>
<evidence type="ECO:0000259" key="10">
    <source>
        <dbReference type="SMART" id="SM00997"/>
    </source>
</evidence>
<gene>
    <name evidence="5" type="primary">ahcY</name>
    <name evidence="11" type="ORF">BA062_16270</name>
</gene>
<sequence length="490" mass="53713">MAPESVASLHQTRNGVEFAVADLALAEFGRKEIRLAEHEMPGLMALRREYAEVYPLRGARVSGSLHMTVQTAVLIETLVALGAEVRWASCNIFSTQDHAAAAVVVGPHGTPEEPKGVPVFAWKGESLAEYWWCTERMLTWDGEGPNMILDDGGDATMLVHKGTEYERAGVVPSADDNDPDEWKVFLQLLRDSLAADTGKWTKIGEGIRGVTEETTTGVLRLYQLAAAGELLFPAINVNDSVTKSKFDNKYGIRHSLIDGINRGTDVLIGGKVAVVCGYGDVGKGAAESLRGQGARVVVTEIDPICGLQAAMDGYPVKTLESVLPEADIVITTTGNKDVVMAEHMARMKHQTIVGNIGHFDNELDMAGLARYPGIRRENIKPQVDEWTFPDGHSIIVLSEGRLLNLGNATGHPSFVMSNSFSNQVIAQVELFTKHEEYDKEVYRLPKQLDEKVAKIHLQALGGELTKLTKEQAEYIDVDVEGPYKSDHYRY</sequence>
<feature type="binding site" evidence="5">
    <location>
        <position position="335"/>
    </location>
    <ligand>
        <name>NAD(+)</name>
        <dbReference type="ChEBI" id="CHEBI:57540"/>
    </ligand>
</feature>
<comment type="function">
    <text evidence="5">May play a key role in the regulation of the intracellular concentration of adenosylhomocysteine.</text>
</comment>
<dbReference type="PIRSF" id="PIRSF001109">
    <property type="entry name" value="Ad_hcy_hydrolase"/>
    <property type="match status" value="1"/>
</dbReference>
<feature type="domain" description="S-adenosyl-L-homocysteine hydrolase NAD binding" evidence="10">
    <location>
        <begin position="248"/>
        <end position="410"/>
    </location>
</feature>
<dbReference type="RefSeq" id="WP_110337598.1">
    <property type="nucleotide sequence ID" value="NZ_JBHVKT010000015.1"/>
</dbReference>